<protein>
    <submittedName>
        <fullName evidence="1">Uncharacterized protein</fullName>
    </submittedName>
</protein>
<dbReference type="AlphaFoldDB" id="A0A378SMQ4"/>
<accession>A0A378SMQ4</accession>
<dbReference type="EMBL" id="UGQM01000001">
    <property type="protein sequence ID" value="STZ43186.1"/>
    <property type="molecule type" value="Genomic_DNA"/>
</dbReference>
<organism evidence="1 2">
    <name type="scientific">Mycolicibacterium gilvum</name>
    <dbReference type="NCBI Taxonomy" id="1804"/>
    <lineage>
        <taxon>Bacteria</taxon>
        <taxon>Bacillati</taxon>
        <taxon>Actinomycetota</taxon>
        <taxon>Actinomycetes</taxon>
        <taxon>Mycobacteriales</taxon>
        <taxon>Mycobacteriaceae</taxon>
        <taxon>Mycolicibacterium</taxon>
    </lineage>
</organism>
<name>A0A378SMQ4_9MYCO</name>
<evidence type="ECO:0000313" key="2">
    <source>
        <dbReference type="Proteomes" id="UP000254291"/>
    </source>
</evidence>
<sequence length="49" mass="5147">MRAAIELLADHGYAVSARCIDCGHVIATDSSLARMRGPHCHAKAKAVTA</sequence>
<reference evidence="1 2" key="1">
    <citation type="submission" date="2018-06" db="EMBL/GenBank/DDBJ databases">
        <authorList>
            <consortium name="Pathogen Informatics"/>
            <person name="Doyle S."/>
        </authorList>
    </citation>
    <scope>NUCLEOTIDE SEQUENCE [LARGE SCALE GENOMIC DNA]</scope>
    <source>
        <strain evidence="1 2">NCTC10742</strain>
    </source>
</reference>
<gene>
    <name evidence="1" type="ORF">NCTC10742_02403</name>
</gene>
<dbReference type="Proteomes" id="UP000254291">
    <property type="component" value="Unassembled WGS sequence"/>
</dbReference>
<evidence type="ECO:0000313" key="1">
    <source>
        <dbReference type="EMBL" id="STZ43186.1"/>
    </source>
</evidence>
<proteinExistence type="predicted"/>